<dbReference type="AlphaFoldDB" id="A0A4C1ST19"/>
<reference evidence="1 2" key="1">
    <citation type="journal article" date="2019" name="Commun. Biol.">
        <title>The bagworm genome reveals a unique fibroin gene that provides high tensile strength.</title>
        <authorList>
            <person name="Kono N."/>
            <person name="Nakamura H."/>
            <person name="Ohtoshi R."/>
            <person name="Tomita M."/>
            <person name="Numata K."/>
            <person name="Arakawa K."/>
        </authorList>
    </citation>
    <scope>NUCLEOTIDE SEQUENCE [LARGE SCALE GENOMIC DNA]</scope>
</reference>
<keyword evidence="2" id="KW-1185">Reference proteome</keyword>
<organism evidence="1 2">
    <name type="scientific">Eumeta variegata</name>
    <name type="common">Bagworm moth</name>
    <name type="synonym">Eumeta japonica</name>
    <dbReference type="NCBI Taxonomy" id="151549"/>
    <lineage>
        <taxon>Eukaryota</taxon>
        <taxon>Metazoa</taxon>
        <taxon>Ecdysozoa</taxon>
        <taxon>Arthropoda</taxon>
        <taxon>Hexapoda</taxon>
        <taxon>Insecta</taxon>
        <taxon>Pterygota</taxon>
        <taxon>Neoptera</taxon>
        <taxon>Endopterygota</taxon>
        <taxon>Lepidoptera</taxon>
        <taxon>Glossata</taxon>
        <taxon>Ditrysia</taxon>
        <taxon>Tineoidea</taxon>
        <taxon>Psychidae</taxon>
        <taxon>Oiketicinae</taxon>
        <taxon>Eumeta</taxon>
    </lineage>
</organism>
<proteinExistence type="predicted"/>
<accession>A0A4C1ST19</accession>
<evidence type="ECO:0000313" key="2">
    <source>
        <dbReference type="Proteomes" id="UP000299102"/>
    </source>
</evidence>
<name>A0A4C1ST19_EUMVA</name>
<evidence type="ECO:0000313" key="1">
    <source>
        <dbReference type="EMBL" id="GBP05319.1"/>
    </source>
</evidence>
<protein>
    <recommendedName>
        <fullName evidence="3">Reverse transcriptase domain-containing protein</fullName>
    </recommendedName>
</protein>
<gene>
    <name evidence="1" type="ORF">EVAR_76756_1</name>
</gene>
<dbReference type="EMBL" id="BGZK01000017">
    <property type="protein sequence ID" value="GBP05319.1"/>
    <property type="molecule type" value="Genomic_DNA"/>
</dbReference>
<comment type="caution">
    <text evidence="1">The sequence shown here is derived from an EMBL/GenBank/DDBJ whole genome shotgun (WGS) entry which is preliminary data.</text>
</comment>
<dbReference type="Proteomes" id="UP000299102">
    <property type="component" value="Unassembled WGS sequence"/>
</dbReference>
<sequence length="105" mass="11868">MDKLSVKCRSYADDQVILASSGCDLHEMLVYAKLPSHSTDLNEMLHVICDLVCDLDVLERKDSLYSDRVLVPILIFGSESMAEENKKEEEIAVKMQCLRTSVECL</sequence>
<evidence type="ECO:0008006" key="3">
    <source>
        <dbReference type="Google" id="ProtNLM"/>
    </source>
</evidence>